<dbReference type="InterPro" id="IPR044643">
    <property type="entry name" value="TrpF_fam"/>
</dbReference>
<evidence type="ECO:0000256" key="2">
    <source>
        <dbReference type="ARBA" id="ARBA00004664"/>
    </source>
</evidence>
<keyword evidence="8 9" id="KW-0413">Isomerase</keyword>
<organism evidence="11 12">
    <name type="scientific">Niallia hominis</name>
    <dbReference type="NCBI Taxonomy" id="3133173"/>
    <lineage>
        <taxon>Bacteria</taxon>
        <taxon>Bacillati</taxon>
        <taxon>Bacillota</taxon>
        <taxon>Bacilli</taxon>
        <taxon>Bacillales</taxon>
        <taxon>Bacillaceae</taxon>
        <taxon>Niallia</taxon>
    </lineage>
</organism>
<dbReference type="Gene3D" id="3.20.20.70">
    <property type="entry name" value="Aldolase class I"/>
    <property type="match status" value="1"/>
</dbReference>
<gene>
    <name evidence="9" type="primary">trpF</name>
    <name evidence="11" type="ORF">WMO63_20985</name>
</gene>
<keyword evidence="7 9" id="KW-0057">Aromatic amino acid biosynthesis</keyword>
<name>A0ABV1F729_9BACI</name>
<dbReference type="CDD" id="cd00405">
    <property type="entry name" value="PRAI"/>
    <property type="match status" value="1"/>
</dbReference>
<feature type="domain" description="N-(5'phosphoribosyl) anthranilate isomerase (PRAI)" evidence="10">
    <location>
        <begin position="3"/>
        <end position="196"/>
    </location>
</feature>
<dbReference type="Pfam" id="PF00697">
    <property type="entry name" value="PRAI"/>
    <property type="match status" value="1"/>
</dbReference>
<evidence type="ECO:0000313" key="12">
    <source>
        <dbReference type="Proteomes" id="UP001465426"/>
    </source>
</evidence>
<comment type="catalytic activity">
    <reaction evidence="1 9">
        <text>N-(5-phospho-beta-D-ribosyl)anthranilate = 1-(2-carboxyphenylamino)-1-deoxy-D-ribulose 5-phosphate</text>
        <dbReference type="Rhea" id="RHEA:21540"/>
        <dbReference type="ChEBI" id="CHEBI:18277"/>
        <dbReference type="ChEBI" id="CHEBI:58613"/>
        <dbReference type="EC" id="5.3.1.24"/>
    </reaction>
</comment>
<evidence type="ECO:0000256" key="8">
    <source>
        <dbReference type="ARBA" id="ARBA00023235"/>
    </source>
</evidence>
<dbReference type="InterPro" id="IPR001240">
    <property type="entry name" value="PRAI_dom"/>
</dbReference>
<evidence type="ECO:0000313" key="11">
    <source>
        <dbReference type="EMBL" id="MEQ2468137.1"/>
    </source>
</evidence>
<comment type="caution">
    <text evidence="11">The sequence shown here is derived from an EMBL/GenBank/DDBJ whole genome shotgun (WGS) entry which is preliminary data.</text>
</comment>
<evidence type="ECO:0000256" key="6">
    <source>
        <dbReference type="ARBA" id="ARBA00022822"/>
    </source>
</evidence>
<dbReference type="PANTHER" id="PTHR42894">
    <property type="entry name" value="N-(5'-PHOSPHORIBOSYL)ANTHRANILATE ISOMERASE"/>
    <property type="match status" value="1"/>
</dbReference>
<evidence type="ECO:0000256" key="7">
    <source>
        <dbReference type="ARBA" id="ARBA00023141"/>
    </source>
</evidence>
<dbReference type="NCBIfam" id="NF002298">
    <property type="entry name" value="PRK01222.1-4"/>
    <property type="match status" value="1"/>
</dbReference>
<keyword evidence="12" id="KW-1185">Reference proteome</keyword>
<evidence type="ECO:0000256" key="3">
    <source>
        <dbReference type="ARBA" id="ARBA00012572"/>
    </source>
</evidence>
<comment type="pathway">
    <text evidence="2 9">Amino-acid biosynthesis; L-tryptophan biosynthesis; L-tryptophan from chorismate: step 3/5.</text>
</comment>
<evidence type="ECO:0000256" key="9">
    <source>
        <dbReference type="HAMAP-Rule" id="MF_00135"/>
    </source>
</evidence>
<evidence type="ECO:0000256" key="4">
    <source>
        <dbReference type="ARBA" id="ARBA00022272"/>
    </source>
</evidence>
<dbReference type="Proteomes" id="UP001465426">
    <property type="component" value="Unassembled WGS sequence"/>
</dbReference>
<accession>A0ABV1F729</accession>
<keyword evidence="5 9" id="KW-0028">Amino-acid biosynthesis</keyword>
<evidence type="ECO:0000256" key="1">
    <source>
        <dbReference type="ARBA" id="ARBA00001164"/>
    </source>
</evidence>
<dbReference type="EC" id="5.3.1.24" evidence="3 9"/>
<dbReference type="EMBL" id="JBBMFN010000079">
    <property type="protein sequence ID" value="MEQ2468137.1"/>
    <property type="molecule type" value="Genomic_DNA"/>
</dbReference>
<proteinExistence type="inferred from homology"/>
<sequence length="203" mass="22153">MKVKICGITTKDAAACAVQYGADALGFVFANSKRKINPEKAKEIIDTLPKDIMKVGVFVNETKENIEKIVKLSGINTIQLHGDETPEFASSFSLPIIKAFSISSKEDLQQVTAFPCEYALLDSPRGKYHGGNGIAFDWSIIKNYDFGQKQIILAGGLNISNLAEAIQITNPFMVDVSSGVETDGKKDLVKIKNFLQIGKTVHI</sequence>
<dbReference type="HAMAP" id="MF_00135">
    <property type="entry name" value="PRAI"/>
    <property type="match status" value="1"/>
</dbReference>
<dbReference type="GO" id="GO:0004640">
    <property type="term" value="F:phosphoribosylanthranilate isomerase activity"/>
    <property type="evidence" value="ECO:0007669"/>
    <property type="project" value="UniProtKB-EC"/>
</dbReference>
<protein>
    <recommendedName>
        <fullName evidence="4 9">N-(5'-phosphoribosyl)anthranilate isomerase</fullName>
        <shortName evidence="9">PRAI</shortName>
        <ecNumber evidence="3 9">5.3.1.24</ecNumber>
    </recommendedName>
</protein>
<evidence type="ECO:0000259" key="10">
    <source>
        <dbReference type="Pfam" id="PF00697"/>
    </source>
</evidence>
<dbReference type="InterPro" id="IPR013785">
    <property type="entry name" value="Aldolase_TIM"/>
</dbReference>
<comment type="similarity">
    <text evidence="9">Belongs to the TrpF family.</text>
</comment>
<dbReference type="PANTHER" id="PTHR42894:SF1">
    <property type="entry name" value="N-(5'-PHOSPHORIBOSYL)ANTHRANILATE ISOMERASE"/>
    <property type="match status" value="1"/>
</dbReference>
<keyword evidence="6 9" id="KW-0822">Tryptophan biosynthesis</keyword>
<dbReference type="SUPFAM" id="SSF51366">
    <property type="entry name" value="Ribulose-phoshate binding barrel"/>
    <property type="match status" value="1"/>
</dbReference>
<reference evidence="11 12" key="1">
    <citation type="submission" date="2024-03" db="EMBL/GenBank/DDBJ databases">
        <title>Human intestinal bacterial collection.</title>
        <authorList>
            <person name="Pauvert C."/>
            <person name="Hitch T.C.A."/>
            <person name="Clavel T."/>
        </authorList>
    </citation>
    <scope>NUCLEOTIDE SEQUENCE [LARGE SCALE GENOMIC DNA]</scope>
    <source>
        <strain evidence="11 12">CLA-SR-H024</strain>
    </source>
</reference>
<dbReference type="RefSeq" id="WP_235252145.1">
    <property type="nucleotide sequence ID" value="NZ_JBBMFN010000079.1"/>
</dbReference>
<dbReference type="InterPro" id="IPR011060">
    <property type="entry name" value="RibuloseP-bd_barrel"/>
</dbReference>
<evidence type="ECO:0000256" key="5">
    <source>
        <dbReference type="ARBA" id="ARBA00022605"/>
    </source>
</evidence>